<dbReference type="RefSeq" id="WP_386783011.1">
    <property type="nucleotide sequence ID" value="NZ_JBHTIC010000008.1"/>
</dbReference>
<evidence type="ECO:0000256" key="11">
    <source>
        <dbReference type="RuleBase" id="RU003357"/>
    </source>
</evidence>
<dbReference type="InterPro" id="IPR037066">
    <property type="entry name" value="Plug_dom_sf"/>
</dbReference>
<comment type="subcellular location">
    <subcellularLocation>
        <location evidence="1 10">Cell outer membrane</location>
        <topology evidence="1 10">Multi-pass membrane protein</topology>
    </subcellularLocation>
</comment>
<gene>
    <name evidence="15" type="ORF">ACFQZW_11095</name>
</gene>
<evidence type="ECO:0000256" key="10">
    <source>
        <dbReference type="PROSITE-ProRule" id="PRU01360"/>
    </source>
</evidence>
<dbReference type="Gene3D" id="2.170.130.10">
    <property type="entry name" value="TonB-dependent receptor, plug domain"/>
    <property type="match status" value="1"/>
</dbReference>
<dbReference type="InterPro" id="IPR008969">
    <property type="entry name" value="CarboxyPept-like_regulatory"/>
</dbReference>
<dbReference type="SUPFAM" id="SSF56935">
    <property type="entry name" value="Porins"/>
    <property type="match status" value="1"/>
</dbReference>
<accession>A0ABW2Z730</accession>
<keyword evidence="16" id="KW-1185">Reference proteome</keyword>
<evidence type="ECO:0000256" key="6">
    <source>
        <dbReference type="ARBA" id="ARBA00023077"/>
    </source>
</evidence>
<proteinExistence type="inferred from homology"/>
<protein>
    <submittedName>
        <fullName evidence="15">TonB-dependent receptor domain-containing protein</fullName>
    </submittedName>
</protein>
<keyword evidence="6 11" id="KW-0798">TonB box</keyword>
<comment type="caution">
    <text evidence="15">The sequence shown here is derived from an EMBL/GenBank/DDBJ whole genome shotgun (WGS) entry which is preliminary data.</text>
</comment>
<dbReference type="Pfam" id="PF00593">
    <property type="entry name" value="TonB_dep_Rec_b-barrel"/>
    <property type="match status" value="1"/>
</dbReference>
<dbReference type="SUPFAM" id="SSF49464">
    <property type="entry name" value="Carboxypeptidase regulatory domain-like"/>
    <property type="match status" value="1"/>
</dbReference>
<feature type="chain" id="PRO_5045418509" evidence="12">
    <location>
        <begin position="19"/>
        <end position="752"/>
    </location>
</feature>
<sequence>MKIYLSYLFIGMAFVAQAQNKISGIIKTTQNEPLLGVQIYIEDLQKGTSTDENGYYELKNLPNIPIKITAVYIGFETQSKTVTFDKSEMILNFTLEEAVFKMEEIIIATPFNKLQSENVMKVEKASIQQLQHKGAATLMDGLNTIAGVSQVSTGVGIGKPIIRGLRGNRVLVYSQGIRLENQQFGDEHGLGIDESSIESVEVIKGPASLLYGSDALGGVIYFNPLKFADANSFDFTYNQSYHSNTQGTNTTFGAKQSYDSWKFLANGSRNSHSDYKTPNNTRITNTRFNETIFNSAIGFNSNFISSTLRFNYNSTKVGIPEEIGIQNNHKTPLLPYQDLTTKMLSWSNNFFLSNSKITSTFGYTLNERKEFEEHHHEEEATHEDEEHDEPLHPSLFLKLHTYSYDVKWHLPKLNKFETILGFQGLHQKNDNFGEEILIPNATLNDFGSFFTAFYNWKEHSIQGGIRFDTRSLKTEKHIVLHEDEEHIFDPIDKTFENFTASLGYKTKLFNKIISRINFATGFRAPNLAELTSNGVHHGSNRFEIGNNDLNSERNFQSDISFEYDSQHFEIFANGFYNRINNYIFISPTGNFEEEFAIYQYIQDDAKLYGGEFGAHLHPHPIDWLHLHSSFEFVIGKQDNKAYLPLIPAHKLTNTLRAEYDINKWLKNGFTSISLESTFKQDKISEFETTSNGYNLVNVGMGGKIKLSKISLDLSLNVNNLFNTSYISHLSRLKVNEFNNIGRNFIARIQFNI</sequence>
<keyword evidence="9 10" id="KW-0998">Cell outer membrane</keyword>
<evidence type="ECO:0000256" key="2">
    <source>
        <dbReference type="ARBA" id="ARBA00022448"/>
    </source>
</evidence>
<evidence type="ECO:0000256" key="4">
    <source>
        <dbReference type="ARBA" id="ARBA00022692"/>
    </source>
</evidence>
<evidence type="ECO:0000256" key="5">
    <source>
        <dbReference type="ARBA" id="ARBA00022729"/>
    </source>
</evidence>
<dbReference type="Gene3D" id="2.40.170.20">
    <property type="entry name" value="TonB-dependent receptor, beta-barrel domain"/>
    <property type="match status" value="1"/>
</dbReference>
<dbReference type="Proteomes" id="UP001597032">
    <property type="component" value="Unassembled WGS sequence"/>
</dbReference>
<keyword evidence="4 10" id="KW-0812">Transmembrane</keyword>
<organism evidence="15 16">
    <name type="scientific">Lutibacter aestuarii</name>
    <dbReference type="NCBI Taxonomy" id="861111"/>
    <lineage>
        <taxon>Bacteria</taxon>
        <taxon>Pseudomonadati</taxon>
        <taxon>Bacteroidota</taxon>
        <taxon>Flavobacteriia</taxon>
        <taxon>Flavobacteriales</taxon>
        <taxon>Flavobacteriaceae</taxon>
        <taxon>Lutibacter</taxon>
    </lineage>
</organism>
<dbReference type="EMBL" id="JBHTIC010000008">
    <property type="protein sequence ID" value="MFD0762631.1"/>
    <property type="molecule type" value="Genomic_DNA"/>
</dbReference>
<dbReference type="Pfam" id="PF07715">
    <property type="entry name" value="Plug"/>
    <property type="match status" value="1"/>
</dbReference>
<dbReference type="Gene3D" id="2.60.40.1120">
    <property type="entry name" value="Carboxypeptidase-like, regulatory domain"/>
    <property type="match status" value="1"/>
</dbReference>
<name>A0ABW2Z730_9FLAO</name>
<comment type="similarity">
    <text evidence="10 11">Belongs to the TonB-dependent receptor family.</text>
</comment>
<dbReference type="PROSITE" id="PS52016">
    <property type="entry name" value="TONB_DEPENDENT_REC_3"/>
    <property type="match status" value="1"/>
</dbReference>
<dbReference type="InterPro" id="IPR000531">
    <property type="entry name" value="Beta-barrel_TonB"/>
</dbReference>
<reference evidence="16" key="1">
    <citation type="journal article" date="2019" name="Int. J. Syst. Evol. Microbiol.">
        <title>The Global Catalogue of Microorganisms (GCM) 10K type strain sequencing project: providing services to taxonomists for standard genome sequencing and annotation.</title>
        <authorList>
            <consortium name="The Broad Institute Genomics Platform"/>
            <consortium name="The Broad Institute Genome Sequencing Center for Infectious Disease"/>
            <person name="Wu L."/>
            <person name="Ma J."/>
        </authorList>
    </citation>
    <scope>NUCLEOTIDE SEQUENCE [LARGE SCALE GENOMIC DNA]</scope>
    <source>
        <strain evidence="16">CCUG 60022</strain>
    </source>
</reference>
<keyword evidence="8 15" id="KW-0675">Receptor</keyword>
<evidence type="ECO:0000256" key="7">
    <source>
        <dbReference type="ARBA" id="ARBA00023136"/>
    </source>
</evidence>
<evidence type="ECO:0000259" key="13">
    <source>
        <dbReference type="Pfam" id="PF00593"/>
    </source>
</evidence>
<evidence type="ECO:0000259" key="14">
    <source>
        <dbReference type="Pfam" id="PF07715"/>
    </source>
</evidence>
<evidence type="ECO:0000256" key="9">
    <source>
        <dbReference type="ARBA" id="ARBA00023237"/>
    </source>
</evidence>
<evidence type="ECO:0000313" key="15">
    <source>
        <dbReference type="EMBL" id="MFD0762631.1"/>
    </source>
</evidence>
<feature type="domain" description="TonB-dependent receptor plug" evidence="14">
    <location>
        <begin position="121"/>
        <end position="219"/>
    </location>
</feature>
<dbReference type="PANTHER" id="PTHR30069:SF29">
    <property type="entry name" value="HEMOGLOBIN AND HEMOGLOBIN-HAPTOGLOBIN-BINDING PROTEIN 1-RELATED"/>
    <property type="match status" value="1"/>
</dbReference>
<dbReference type="InterPro" id="IPR036942">
    <property type="entry name" value="Beta-barrel_TonB_sf"/>
</dbReference>
<evidence type="ECO:0000256" key="3">
    <source>
        <dbReference type="ARBA" id="ARBA00022452"/>
    </source>
</evidence>
<dbReference type="InterPro" id="IPR039426">
    <property type="entry name" value="TonB-dep_rcpt-like"/>
</dbReference>
<evidence type="ECO:0000256" key="1">
    <source>
        <dbReference type="ARBA" id="ARBA00004571"/>
    </source>
</evidence>
<evidence type="ECO:0000313" key="16">
    <source>
        <dbReference type="Proteomes" id="UP001597032"/>
    </source>
</evidence>
<evidence type="ECO:0000256" key="12">
    <source>
        <dbReference type="SAM" id="SignalP"/>
    </source>
</evidence>
<keyword evidence="7 10" id="KW-0472">Membrane</keyword>
<dbReference type="Pfam" id="PF13715">
    <property type="entry name" value="CarbopepD_reg_2"/>
    <property type="match status" value="1"/>
</dbReference>
<feature type="signal peptide" evidence="12">
    <location>
        <begin position="1"/>
        <end position="18"/>
    </location>
</feature>
<dbReference type="InterPro" id="IPR012910">
    <property type="entry name" value="Plug_dom"/>
</dbReference>
<keyword evidence="3 10" id="KW-1134">Transmembrane beta strand</keyword>
<keyword evidence="5 12" id="KW-0732">Signal</keyword>
<feature type="domain" description="TonB-dependent receptor-like beta-barrel" evidence="13">
    <location>
        <begin position="232"/>
        <end position="720"/>
    </location>
</feature>
<dbReference type="PANTHER" id="PTHR30069">
    <property type="entry name" value="TONB-DEPENDENT OUTER MEMBRANE RECEPTOR"/>
    <property type="match status" value="1"/>
</dbReference>
<keyword evidence="2 10" id="KW-0813">Transport</keyword>
<evidence type="ECO:0000256" key="8">
    <source>
        <dbReference type="ARBA" id="ARBA00023170"/>
    </source>
</evidence>